<keyword evidence="5 9" id="KW-0865">Zymogen</keyword>
<dbReference type="UniPathway" id="UPA00028">
    <property type="reaction ID" value="UER00002"/>
</dbReference>
<feature type="active site" description="Schiff-base intermediate with substrate; via pyruvic acid" evidence="9 10">
    <location>
        <position position="25"/>
    </location>
</feature>
<comment type="subunit">
    <text evidence="9">Heterooctamer of four alpha and four beta subunits.</text>
</comment>
<dbReference type="PIRSF" id="PIRSF006246">
    <property type="entry name" value="Asp_decarbox"/>
    <property type="match status" value="1"/>
</dbReference>
<keyword evidence="3 9" id="KW-0210">Decarboxylase</keyword>
<feature type="chain" id="PRO_5023236215" description="Aspartate 1-decarboxylase beta chain" evidence="9 13">
    <location>
        <begin position="1"/>
        <end position="24"/>
    </location>
</feature>
<dbReference type="InterPro" id="IPR009010">
    <property type="entry name" value="Asp_de-COase-like_dom_sf"/>
</dbReference>
<proteinExistence type="inferred from homology"/>
<dbReference type="PANTHER" id="PTHR21012:SF0">
    <property type="entry name" value="ASPARTATE 1-DECARBOXYLASE"/>
    <property type="match status" value="1"/>
</dbReference>
<feature type="binding site" evidence="9 11">
    <location>
        <begin position="73"/>
        <end position="75"/>
    </location>
    <ligand>
        <name>substrate</name>
    </ligand>
</feature>
<dbReference type="NCBIfam" id="TIGR00223">
    <property type="entry name" value="panD"/>
    <property type="match status" value="1"/>
</dbReference>
<feature type="binding site" evidence="9 11">
    <location>
        <position position="57"/>
    </location>
    <ligand>
        <name>substrate</name>
    </ligand>
</feature>
<dbReference type="OrthoDB" id="9803983at2"/>
<evidence type="ECO:0000313" key="14">
    <source>
        <dbReference type="EMBL" id="TYS71103.1"/>
    </source>
</evidence>
<evidence type="ECO:0000256" key="7">
    <source>
        <dbReference type="ARBA" id="ARBA00023270"/>
    </source>
</evidence>
<comment type="catalytic activity">
    <reaction evidence="9">
        <text>L-aspartate + H(+) = beta-alanine + CO2</text>
        <dbReference type="Rhea" id="RHEA:19497"/>
        <dbReference type="ChEBI" id="CHEBI:15378"/>
        <dbReference type="ChEBI" id="CHEBI:16526"/>
        <dbReference type="ChEBI" id="CHEBI:29991"/>
        <dbReference type="ChEBI" id="CHEBI:57966"/>
        <dbReference type="EC" id="4.1.1.11"/>
    </reaction>
</comment>
<gene>
    <name evidence="9 14" type="primary">panD</name>
    <name evidence="14" type="ORF">FZC76_03925</name>
</gene>
<feature type="chain" id="PRO_5023236214" description="Aspartate 1-decarboxylase alpha chain" evidence="9 13">
    <location>
        <begin position="25"/>
        <end position="127"/>
    </location>
</feature>
<comment type="subcellular location">
    <subcellularLocation>
        <location evidence="9">Cytoplasm</location>
    </subcellularLocation>
</comment>
<comment type="caution">
    <text evidence="14">The sequence shown here is derived from an EMBL/GenBank/DDBJ whole genome shotgun (WGS) entry which is preliminary data.</text>
</comment>
<dbReference type="Pfam" id="PF02261">
    <property type="entry name" value="Asp_decarbox"/>
    <property type="match status" value="1"/>
</dbReference>
<evidence type="ECO:0000256" key="4">
    <source>
        <dbReference type="ARBA" id="ARBA00022813"/>
    </source>
</evidence>
<comment type="pathway">
    <text evidence="9">Cofactor biosynthesis; (R)-pantothenate biosynthesis; beta-alanine from L-aspartate: step 1/1.</text>
</comment>
<keyword evidence="8 9" id="KW-0670">Pyruvate</keyword>
<reference evidence="14 15" key="1">
    <citation type="submission" date="2019-08" db="EMBL/GenBank/DDBJ databases">
        <title>Bacillus genomes from the desert of Cuatro Cienegas, Coahuila.</title>
        <authorList>
            <person name="Olmedo-Alvarez G."/>
        </authorList>
    </citation>
    <scope>NUCLEOTIDE SEQUENCE [LARGE SCALE GENOMIC DNA]</scope>
    <source>
        <strain evidence="14 15">CH28_1T</strain>
    </source>
</reference>
<dbReference type="AlphaFoldDB" id="A0A5D4T673"/>
<dbReference type="GO" id="GO:0015940">
    <property type="term" value="P:pantothenate biosynthetic process"/>
    <property type="evidence" value="ECO:0007669"/>
    <property type="project" value="UniProtKB-UniRule"/>
</dbReference>
<evidence type="ECO:0000256" key="13">
    <source>
        <dbReference type="PIRSR" id="PIRSR006246-5"/>
    </source>
</evidence>
<dbReference type="Gene3D" id="2.40.40.20">
    <property type="match status" value="1"/>
</dbReference>
<dbReference type="PANTHER" id="PTHR21012">
    <property type="entry name" value="ASPARTATE 1-DECARBOXYLASE"/>
    <property type="match status" value="1"/>
</dbReference>
<evidence type="ECO:0000256" key="3">
    <source>
        <dbReference type="ARBA" id="ARBA00022793"/>
    </source>
</evidence>
<dbReference type="EMBL" id="VTEV01000001">
    <property type="protein sequence ID" value="TYS71103.1"/>
    <property type="molecule type" value="Genomic_DNA"/>
</dbReference>
<dbReference type="RefSeq" id="WP_148986998.1">
    <property type="nucleotide sequence ID" value="NZ_VTEV01000001.1"/>
</dbReference>
<feature type="active site" description="Proton donor" evidence="9 10">
    <location>
        <position position="58"/>
    </location>
</feature>
<comment type="PTM">
    <text evidence="9 12">Is synthesized initially as an inactive proenzyme, which is activated by self-cleavage at a specific serine bond to produce a beta-subunit with a hydroxyl group at its C-terminus and an alpha-subunit with a pyruvoyl group at its N-terminus.</text>
</comment>
<dbReference type="GO" id="GO:0005829">
    <property type="term" value="C:cytosol"/>
    <property type="evidence" value="ECO:0007669"/>
    <property type="project" value="TreeGrafter"/>
</dbReference>
<keyword evidence="7 9" id="KW-0704">Schiff base</keyword>
<keyword evidence="4 9" id="KW-0068">Autocatalytic cleavage</keyword>
<feature type="modified residue" description="Pyruvic acid (Ser)" evidence="9 12">
    <location>
        <position position="25"/>
    </location>
</feature>
<evidence type="ECO:0000256" key="5">
    <source>
        <dbReference type="ARBA" id="ARBA00023145"/>
    </source>
</evidence>
<comment type="similarity">
    <text evidence="9">Belongs to the PanD family.</text>
</comment>
<sequence length="127" mass="13945">MMITMMKSKIHRAVVTESNLNYVGSITIDQDILDTVGLIANEKVQIVNNNNGVRFETYIISGERGSKSICLNGAASRLVQPGDVVIIIGYAEMTPEEAQTHKPKVAIMNDDNSIAQLLHKEEAFTIV</sequence>
<dbReference type="GO" id="GO:0004068">
    <property type="term" value="F:aspartate 1-decarboxylase activity"/>
    <property type="evidence" value="ECO:0007669"/>
    <property type="project" value="UniProtKB-UniRule"/>
</dbReference>
<dbReference type="InterPro" id="IPR003190">
    <property type="entry name" value="Asp_decarbox"/>
</dbReference>
<organism evidence="14 15">
    <name type="scientific">Sutcliffiella horikoshii</name>
    <dbReference type="NCBI Taxonomy" id="79883"/>
    <lineage>
        <taxon>Bacteria</taxon>
        <taxon>Bacillati</taxon>
        <taxon>Bacillota</taxon>
        <taxon>Bacilli</taxon>
        <taxon>Bacillales</taxon>
        <taxon>Bacillaceae</taxon>
        <taxon>Sutcliffiella</taxon>
    </lineage>
</organism>
<evidence type="ECO:0000313" key="15">
    <source>
        <dbReference type="Proteomes" id="UP000322524"/>
    </source>
</evidence>
<evidence type="ECO:0000256" key="11">
    <source>
        <dbReference type="PIRSR" id="PIRSR006246-2"/>
    </source>
</evidence>
<evidence type="ECO:0000256" key="8">
    <source>
        <dbReference type="ARBA" id="ARBA00023317"/>
    </source>
</evidence>
<protein>
    <recommendedName>
        <fullName evidence="9">Aspartate 1-decarboxylase</fullName>
        <ecNumber evidence="9">4.1.1.11</ecNumber>
    </recommendedName>
    <alternativeName>
        <fullName evidence="9">Aspartate alpha-decarboxylase</fullName>
    </alternativeName>
    <component>
        <recommendedName>
            <fullName evidence="9">Aspartate 1-decarboxylase beta chain</fullName>
        </recommendedName>
    </component>
    <component>
        <recommendedName>
            <fullName evidence="9">Aspartate 1-decarboxylase alpha chain</fullName>
        </recommendedName>
    </component>
</protein>
<evidence type="ECO:0000256" key="10">
    <source>
        <dbReference type="PIRSR" id="PIRSR006246-1"/>
    </source>
</evidence>
<comment type="function">
    <text evidence="9">Catalyzes the pyruvoyl-dependent decarboxylation of aspartate to produce beta-alanine.</text>
</comment>
<evidence type="ECO:0000256" key="9">
    <source>
        <dbReference type="HAMAP-Rule" id="MF_00446"/>
    </source>
</evidence>
<dbReference type="GO" id="GO:0006523">
    <property type="term" value="P:alanine biosynthetic process"/>
    <property type="evidence" value="ECO:0007669"/>
    <property type="project" value="InterPro"/>
</dbReference>
<dbReference type="HAMAP" id="MF_00446">
    <property type="entry name" value="PanD"/>
    <property type="match status" value="1"/>
</dbReference>
<dbReference type="EC" id="4.1.1.11" evidence="9"/>
<evidence type="ECO:0000256" key="12">
    <source>
        <dbReference type="PIRSR" id="PIRSR006246-3"/>
    </source>
</evidence>
<accession>A0A5D4T673</accession>
<dbReference type="CDD" id="cd06919">
    <property type="entry name" value="Asp_decarbox"/>
    <property type="match status" value="1"/>
</dbReference>
<evidence type="ECO:0000256" key="1">
    <source>
        <dbReference type="ARBA" id="ARBA00022490"/>
    </source>
</evidence>
<keyword evidence="2 9" id="KW-0566">Pantothenate biosynthesis</keyword>
<name>A0A5D4T673_9BACI</name>
<comment type="cofactor">
    <cofactor evidence="9 10">
        <name>pyruvate</name>
        <dbReference type="ChEBI" id="CHEBI:15361"/>
    </cofactor>
    <text evidence="9 10">Binds 1 pyruvoyl group covalently per subunit.</text>
</comment>
<dbReference type="Proteomes" id="UP000322524">
    <property type="component" value="Unassembled WGS sequence"/>
</dbReference>
<dbReference type="SUPFAM" id="SSF50692">
    <property type="entry name" value="ADC-like"/>
    <property type="match status" value="1"/>
</dbReference>
<evidence type="ECO:0000256" key="6">
    <source>
        <dbReference type="ARBA" id="ARBA00023239"/>
    </source>
</evidence>
<evidence type="ECO:0000256" key="2">
    <source>
        <dbReference type="ARBA" id="ARBA00022655"/>
    </source>
</evidence>
<keyword evidence="1 9" id="KW-0963">Cytoplasm</keyword>
<keyword evidence="6 9" id="KW-0456">Lyase</keyword>